<organism evidence="2 3">
    <name type="scientific">Achaetomium macrosporum</name>
    <dbReference type="NCBI Taxonomy" id="79813"/>
    <lineage>
        <taxon>Eukaryota</taxon>
        <taxon>Fungi</taxon>
        <taxon>Dikarya</taxon>
        <taxon>Ascomycota</taxon>
        <taxon>Pezizomycotina</taxon>
        <taxon>Sordariomycetes</taxon>
        <taxon>Sordariomycetidae</taxon>
        <taxon>Sordariales</taxon>
        <taxon>Chaetomiaceae</taxon>
        <taxon>Achaetomium</taxon>
    </lineage>
</organism>
<comment type="caution">
    <text evidence="2">The sequence shown here is derived from an EMBL/GenBank/DDBJ whole genome shotgun (WGS) entry which is preliminary data.</text>
</comment>
<name>A0AAN7CG33_9PEZI</name>
<reference evidence="2" key="2">
    <citation type="submission" date="2023-05" db="EMBL/GenBank/DDBJ databases">
        <authorList>
            <consortium name="Lawrence Berkeley National Laboratory"/>
            <person name="Steindorff A."/>
            <person name="Hensen N."/>
            <person name="Bonometti L."/>
            <person name="Westerberg I."/>
            <person name="Brannstrom I.O."/>
            <person name="Guillou S."/>
            <person name="Cros-Aarteil S."/>
            <person name="Calhoun S."/>
            <person name="Haridas S."/>
            <person name="Kuo A."/>
            <person name="Mondo S."/>
            <person name="Pangilinan J."/>
            <person name="Riley R."/>
            <person name="Labutti K."/>
            <person name="Andreopoulos B."/>
            <person name="Lipzen A."/>
            <person name="Chen C."/>
            <person name="Yanf M."/>
            <person name="Daum C."/>
            <person name="Ng V."/>
            <person name="Clum A."/>
            <person name="Ohm R."/>
            <person name="Martin F."/>
            <person name="Silar P."/>
            <person name="Natvig D."/>
            <person name="Lalanne C."/>
            <person name="Gautier V."/>
            <person name="Ament-Velasquez S.L."/>
            <person name="Kruys A."/>
            <person name="Hutchinson M.I."/>
            <person name="Powell A.J."/>
            <person name="Barry K."/>
            <person name="Miller A.N."/>
            <person name="Grigoriev I.V."/>
            <person name="Debuchy R."/>
            <person name="Gladieux P."/>
            <person name="Thoren M.H."/>
            <person name="Johannesson H."/>
        </authorList>
    </citation>
    <scope>NUCLEOTIDE SEQUENCE</scope>
    <source>
        <strain evidence="2">CBS 532.94</strain>
    </source>
</reference>
<evidence type="ECO:0000256" key="1">
    <source>
        <dbReference type="SAM" id="MobiDB-lite"/>
    </source>
</evidence>
<reference evidence="2" key="1">
    <citation type="journal article" date="2023" name="Mol. Phylogenet. Evol.">
        <title>Genome-scale phylogeny and comparative genomics of the fungal order Sordariales.</title>
        <authorList>
            <person name="Hensen N."/>
            <person name="Bonometti L."/>
            <person name="Westerberg I."/>
            <person name="Brannstrom I.O."/>
            <person name="Guillou S."/>
            <person name="Cros-Aarteil S."/>
            <person name="Calhoun S."/>
            <person name="Haridas S."/>
            <person name="Kuo A."/>
            <person name="Mondo S."/>
            <person name="Pangilinan J."/>
            <person name="Riley R."/>
            <person name="LaButti K."/>
            <person name="Andreopoulos B."/>
            <person name="Lipzen A."/>
            <person name="Chen C."/>
            <person name="Yan M."/>
            <person name="Daum C."/>
            <person name="Ng V."/>
            <person name="Clum A."/>
            <person name="Steindorff A."/>
            <person name="Ohm R.A."/>
            <person name="Martin F."/>
            <person name="Silar P."/>
            <person name="Natvig D.O."/>
            <person name="Lalanne C."/>
            <person name="Gautier V."/>
            <person name="Ament-Velasquez S.L."/>
            <person name="Kruys A."/>
            <person name="Hutchinson M.I."/>
            <person name="Powell A.J."/>
            <person name="Barry K."/>
            <person name="Miller A.N."/>
            <person name="Grigoriev I.V."/>
            <person name="Debuchy R."/>
            <person name="Gladieux P."/>
            <person name="Hiltunen Thoren M."/>
            <person name="Johannesson H."/>
        </authorList>
    </citation>
    <scope>NUCLEOTIDE SEQUENCE</scope>
    <source>
        <strain evidence="2">CBS 532.94</strain>
    </source>
</reference>
<sequence length="159" mass="17743">METAEGPDPNLLLSLNLSDSEPEEAAAPSTTTAAATTEHQPTRAERTALSEEAFQLLKQTYRPKIENGNLYKTIQLPTPPSPSSCTPLLSKPEAQALLHATEELYFFRQYGEAAAFLREVFAAAGEEGLERMIDGETARLLRYYQGRCLARLRLEEERR</sequence>
<proteinExistence type="predicted"/>
<feature type="region of interest" description="Disordered" evidence="1">
    <location>
        <begin position="1"/>
        <end position="45"/>
    </location>
</feature>
<feature type="compositionally biased region" description="Low complexity" evidence="1">
    <location>
        <begin position="7"/>
        <end position="38"/>
    </location>
</feature>
<dbReference type="Proteomes" id="UP001303760">
    <property type="component" value="Unassembled WGS sequence"/>
</dbReference>
<dbReference type="EMBL" id="MU860029">
    <property type="protein sequence ID" value="KAK4240986.1"/>
    <property type="molecule type" value="Genomic_DNA"/>
</dbReference>
<accession>A0AAN7CG33</accession>
<gene>
    <name evidence="2" type="ORF">C8A03DRAFT_30824</name>
</gene>
<protein>
    <submittedName>
        <fullName evidence="2">Uncharacterized protein</fullName>
    </submittedName>
</protein>
<evidence type="ECO:0000313" key="2">
    <source>
        <dbReference type="EMBL" id="KAK4240986.1"/>
    </source>
</evidence>
<keyword evidence="3" id="KW-1185">Reference proteome</keyword>
<dbReference type="AlphaFoldDB" id="A0AAN7CG33"/>
<evidence type="ECO:0000313" key="3">
    <source>
        <dbReference type="Proteomes" id="UP001303760"/>
    </source>
</evidence>